<dbReference type="AlphaFoldDB" id="A0AAN7V5Y1"/>
<name>A0AAN7V5Y1_9COLE</name>
<dbReference type="InterPro" id="IPR032135">
    <property type="entry name" value="DUF4817"/>
</dbReference>
<dbReference type="Proteomes" id="UP001329430">
    <property type="component" value="Chromosome 6"/>
</dbReference>
<reference evidence="2 3" key="1">
    <citation type="journal article" date="2024" name="Insects">
        <title>An Improved Chromosome-Level Genome Assembly of the Firefly Pyrocoelia pectoralis.</title>
        <authorList>
            <person name="Fu X."/>
            <person name="Meyer-Rochow V.B."/>
            <person name="Ballantyne L."/>
            <person name="Zhu X."/>
        </authorList>
    </citation>
    <scope>NUCLEOTIDE SEQUENCE [LARGE SCALE GENOMIC DNA]</scope>
    <source>
        <strain evidence="2">XCY_ONT2</strain>
    </source>
</reference>
<accession>A0AAN7V5Y1</accession>
<evidence type="ECO:0000313" key="3">
    <source>
        <dbReference type="Proteomes" id="UP001329430"/>
    </source>
</evidence>
<evidence type="ECO:0000259" key="1">
    <source>
        <dbReference type="Pfam" id="PF16087"/>
    </source>
</evidence>
<organism evidence="2 3">
    <name type="scientific">Pyrocoelia pectoralis</name>
    <dbReference type="NCBI Taxonomy" id="417401"/>
    <lineage>
        <taxon>Eukaryota</taxon>
        <taxon>Metazoa</taxon>
        <taxon>Ecdysozoa</taxon>
        <taxon>Arthropoda</taxon>
        <taxon>Hexapoda</taxon>
        <taxon>Insecta</taxon>
        <taxon>Pterygota</taxon>
        <taxon>Neoptera</taxon>
        <taxon>Endopterygota</taxon>
        <taxon>Coleoptera</taxon>
        <taxon>Polyphaga</taxon>
        <taxon>Elateriformia</taxon>
        <taxon>Elateroidea</taxon>
        <taxon>Lampyridae</taxon>
        <taxon>Lampyrinae</taxon>
        <taxon>Pyrocoelia</taxon>
    </lineage>
</organism>
<gene>
    <name evidence="2" type="ORF">RI129_008692</name>
</gene>
<comment type="caution">
    <text evidence="2">The sequence shown here is derived from an EMBL/GenBank/DDBJ whole genome shotgun (WGS) entry which is preliminary data.</text>
</comment>
<protein>
    <recommendedName>
        <fullName evidence="1">DUF4817 domain-containing protein</fullName>
    </recommendedName>
</protein>
<keyword evidence="3" id="KW-1185">Reference proteome</keyword>
<evidence type="ECO:0000313" key="2">
    <source>
        <dbReference type="EMBL" id="KAK5642525.1"/>
    </source>
</evidence>
<dbReference type="EMBL" id="JAVRBK010000006">
    <property type="protein sequence ID" value="KAK5642525.1"/>
    <property type="molecule type" value="Genomic_DNA"/>
</dbReference>
<proteinExistence type="predicted"/>
<sequence>MVWTETHRAFALRAYFEHSRFVVATQRAFRRRFNISRNVFNTNTIRGWVRQLEDTAFCIIPIFCNVCRICNSAAWTTKRK</sequence>
<dbReference type="Pfam" id="PF16087">
    <property type="entry name" value="DUF4817"/>
    <property type="match status" value="1"/>
</dbReference>
<feature type="domain" description="DUF4817" evidence="1">
    <location>
        <begin position="6"/>
        <end position="55"/>
    </location>
</feature>